<evidence type="ECO:0000256" key="8">
    <source>
        <dbReference type="ARBA" id="ARBA00022982"/>
    </source>
</evidence>
<feature type="transmembrane region" description="Helical" evidence="12">
    <location>
        <begin position="28"/>
        <end position="49"/>
    </location>
</feature>
<dbReference type="GO" id="GO:0009055">
    <property type="term" value="F:electron transfer activity"/>
    <property type="evidence" value="ECO:0007669"/>
    <property type="project" value="InterPro"/>
</dbReference>
<dbReference type="Pfam" id="PF01292">
    <property type="entry name" value="Ni_hydr_CYTB"/>
    <property type="match status" value="1"/>
</dbReference>
<dbReference type="Gene3D" id="1.20.950.20">
    <property type="entry name" value="Transmembrane di-heme cytochromes, Chain C"/>
    <property type="match status" value="1"/>
</dbReference>
<feature type="transmembrane region" description="Helical" evidence="12">
    <location>
        <begin position="160"/>
        <end position="178"/>
    </location>
</feature>
<evidence type="ECO:0000313" key="15">
    <source>
        <dbReference type="Proteomes" id="UP000242705"/>
    </source>
</evidence>
<dbReference type="InterPro" id="IPR016174">
    <property type="entry name" value="Di-haem_cyt_TM"/>
</dbReference>
<dbReference type="GO" id="GO:0005886">
    <property type="term" value="C:plasma membrane"/>
    <property type="evidence" value="ECO:0007669"/>
    <property type="project" value="UniProtKB-SubCell"/>
</dbReference>
<dbReference type="PANTHER" id="PTHR30485">
    <property type="entry name" value="NI/FE-HYDROGENASE 1 B-TYPE CYTOCHROME SUBUNIT"/>
    <property type="match status" value="1"/>
</dbReference>
<evidence type="ECO:0000313" key="14">
    <source>
        <dbReference type="EMBL" id="PSR28743.1"/>
    </source>
</evidence>
<keyword evidence="4" id="KW-1003">Cell membrane</keyword>
<dbReference type="SUPFAM" id="SSF81342">
    <property type="entry name" value="Transmembrane di-heme cytochromes"/>
    <property type="match status" value="1"/>
</dbReference>
<sequence length="230" mass="26889">MTEEKTQKPRHVLFSPATRWMHWLRVGLIAYLVVTGFEIGQPFILYNPLVPTWKDFLMNWVRGTHEMAGFTLIATEIVRIYDFFRTHEFKDARIMFSKEAWKKQLRYYGLFGRQYRHPGVRYGPLQFAFYAAFYLALILISLTGILLFGANYNGPGFGSFIYHQLGFFYPLFGGLVGLRMVHIWLAWSIIFFVVGHVYMVIWNTVENRDGTIDTMLTGTHMQVADSQETE</sequence>
<organism evidence="14 15">
    <name type="scientific">Sulfobacillus thermosulfidooxidans</name>
    <dbReference type="NCBI Taxonomy" id="28034"/>
    <lineage>
        <taxon>Bacteria</taxon>
        <taxon>Bacillati</taxon>
        <taxon>Bacillota</taxon>
        <taxon>Clostridia</taxon>
        <taxon>Eubacteriales</taxon>
        <taxon>Clostridiales Family XVII. Incertae Sedis</taxon>
        <taxon>Sulfobacillus</taxon>
    </lineage>
</organism>
<evidence type="ECO:0000256" key="1">
    <source>
        <dbReference type="ARBA" id="ARBA00004651"/>
    </source>
</evidence>
<dbReference type="RefSeq" id="WP_020374233.1">
    <property type="nucleotide sequence ID" value="NZ_MDZD01000002.1"/>
</dbReference>
<dbReference type="AlphaFoldDB" id="A0A1R0IV72"/>
<evidence type="ECO:0000259" key="13">
    <source>
        <dbReference type="Pfam" id="PF01292"/>
    </source>
</evidence>
<dbReference type="GO" id="GO:0005506">
    <property type="term" value="F:iron ion binding"/>
    <property type="evidence" value="ECO:0007669"/>
    <property type="project" value="InterPro"/>
</dbReference>
<keyword evidence="3" id="KW-0813">Transport</keyword>
<accession>A0A1R0IV72</accession>
<dbReference type="PRINTS" id="PR00161">
    <property type="entry name" value="NIHGNASECYTB"/>
</dbReference>
<dbReference type="NCBIfam" id="TIGR02125">
    <property type="entry name" value="CytB-hydogenase"/>
    <property type="match status" value="1"/>
</dbReference>
<evidence type="ECO:0000256" key="12">
    <source>
        <dbReference type="SAM" id="Phobius"/>
    </source>
</evidence>
<evidence type="ECO:0000256" key="5">
    <source>
        <dbReference type="ARBA" id="ARBA00022617"/>
    </source>
</evidence>
<keyword evidence="8" id="KW-0249">Electron transport</keyword>
<dbReference type="InterPro" id="IPR000516">
    <property type="entry name" value="Ni-dep_Hydgase_cyt-B"/>
</dbReference>
<dbReference type="GO" id="GO:0022904">
    <property type="term" value="P:respiratory electron transport chain"/>
    <property type="evidence" value="ECO:0007669"/>
    <property type="project" value="InterPro"/>
</dbReference>
<dbReference type="EMBL" id="PXYX01000005">
    <property type="protein sequence ID" value="PSR28743.1"/>
    <property type="molecule type" value="Genomic_DNA"/>
</dbReference>
<evidence type="ECO:0000256" key="4">
    <source>
        <dbReference type="ARBA" id="ARBA00022475"/>
    </source>
</evidence>
<dbReference type="Proteomes" id="UP000242705">
    <property type="component" value="Unassembled WGS sequence"/>
</dbReference>
<dbReference type="InterPro" id="IPR011577">
    <property type="entry name" value="Cyt_b561_bac/Ni-Hgenase"/>
</dbReference>
<reference evidence="14 15" key="1">
    <citation type="journal article" date="2014" name="BMC Genomics">
        <title>Comparison of environmental and isolate Sulfobacillus genomes reveals diverse carbon, sulfur, nitrogen, and hydrogen metabolisms.</title>
        <authorList>
            <person name="Justice N.B."/>
            <person name="Norman A."/>
            <person name="Brown C.T."/>
            <person name="Singh A."/>
            <person name="Thomas B.C."/>
            <person name="Banfield J.F."/>
        </authorList>
    </citation>
    <scope>NUCLEOTIDE SEQUENCE [LARGE SCALE GENOMIC DNA]</scope>
    <source>
        <strain evidence="14">AMDSBA5</strain>
    </source>
</reference>
<evidence type="ECO:0000256" key="3">
    <source>
        <dbReference type="ARBA" id="ARBA00022448"/>
    </source>
</evidence>
<proteinExistence type="inferred from homology"/>
<dbReference type="InterPro" id="IPR051542">
    <property type="entry name" value="Hydrogenase_cytochrome"/>
</dbReference>
<keyword evidence="6 12" id="KW-0812">Transmembrane</keyword>
<feature type="transmembrane region" description="Helical" evidence="12">
    <location>
        <begin position="184"/>
        <end position="205"/>
    </location>
</feature>
<dbReference type="PANTHER" id="PTHR30485:SF0">
    <property type="entry name" value="NI_FE-HYDROGENASE 1 B-TYPE CYTOCHROME SUBUNIT-RELATED"/>
    <property type="match status" value="1"/>
</dbReference>
<name>A0A1R0IV72_SULTH</name>
<comment type="subcellular location">
    <subcellularLocation>
        <location evidence="1">Cell membrane</location>
        <topology evidence="1">Multi-pass membrane protein</topology>
    </subcellularLocation>
</comment>
<keyword evidence="11 12" id="KW-0472">Membrane</keyword>
<feature type="domain" description="Cytochrome b561 bacterial/Ni-hydrogenase" evidence="13">
    <location>
        <begin position="14"/>
        <end position="218"/>
    </location>
</feature>
<keyword evidence="7" id="KW-0479">Metal-binding</keyword>
<evidence type="ECO:0000256" key="9">
    <source>
        <dbReference type="ARBA" id="ARBA00022989"/>
    </source>
</evidence>
<dbReference type="GO" id="GO:0020037">
    <property type="term" value="F:heme binding"/>
    <property type="evidence" value="ECO:0007669"/>
    <property type="project" value="TreeGrafter"/>
</dbReference>
<keyword evidence="10" id="KW-0408">Iron</keyword>
<feature type="transmembrane region" description="Helical" evidence="12">
    <location>
        <begin position="127"/>
        <end position="148"/>
    </location>
</feature>
<evidence type="ECO:0000256" key="10">
    <source>
        <dbReference type="ARBA" id="ARBA00023004"/>
    </source>
</evidence>
<protein>
    <submittedName>
        <fullName evidence="14">Ni/Fe-hydrogenase, b-type cytochrome subunit</fullName>
    </submittedName>
</protein>
<evidence type="ECO:0000256" key="6">
    <source>
        <dbReference type="ARBA" id="ARBA00022692"/>
    </source>
</evidence>
<keyword evidence="5" id="KW-0349">Heme</keyword>
<keyword evidence="9 12" id="KW-1133">Transmembrane helix</keyword>
<comment type="caution">
    <text evidence="14">The sequence shown here is derived from an EMBL/GenBank/DDBJ whole genome shotgun (WGS) entry which is preliminary data.</text>
</comment>
<evidence type="ECO:0000256" key="11">
    <source>
        <dbReference type="ARBA" id="ARBA00023136"/>
    </source>
</evidence>
<comment type="similarity">
    <text evidence="2">Belongs to the HupC/HyaC/HydC family.</text>
</comment>
<evidence type="ECO:0000256" key="7">
    <source>
        <dbReference type="ARBA" id="ARBA00022723"/>
    </source>
</evidence>
<evidence type="ECO:0000256" key="2">
    <source>
        <dbReference type="ARBA" id="ARBA00008622"/>
    </source>
</evidence>
<gene>
    <name evidence="14" type="primary">cybH</name>
    <name evidence="14" type="ORF">C7B47_03745</name>
</gene>